<feature type="region of interest" description="Disordered" evidence="1">
    <location>
        <begin position="592"/>
        <end position="615"/>
    </location>
</feature>
<feature type="compositionally biased region" description="Basic and acidic residues" evidence="1">
    <location>
        <begin position="138"/>
        <end position="148"/>
    </location>
</feature>
<feature type="compositionally biased region" description="Basic and acidic residues" evidence="1">
    <location>
        <begin position="156"/>
        <end position="173"/>
    </location>
</feature>
<accession>A0A9P6L256</accession>
<feature type="compositionally biased region" description="Gly residues" evidence="1">
    <location>
        <begin position="605"/>
        <end position="614"/>
    </location>
</feature>
<name>A0A9P6L256_9AGAM</name>
<feature type="compositionally biased region" description="Low complexity" evidence="1">
    <location>
        <begin position="100"/>
        <end position="114"/>
    </location>
</feature>
<sequence>MSNVSHSQNDHTLYRQHRGVYTESDSNSSEEEATYRGFGAALDSSSDDNLPSGQAAHHHVYTPPSGEQNRQEPGSPSGRPTSPPPGSAVSQPTSDSGQQLAAEVTESSLSSETEPFFTSGSEFIPSDQPGGPARLRKPPKEKFAKKVDASNINRNETSEARRKAIQDDQVHYERRKTSPDEWIEVIEETKSAGHSQHLNPKIMCNYILEKWWDVRFAPGKRPIYLSFPEMELLTQSLIHGEYVPSTTFNKSDFSGLYSSTAPNAKHRIVPAHNEPLLHCGFRLSSSQGFIVWDNLYNRSRAHEMGWGGGEVGPERVKVVTKNWKQVSFTGCMHDQRMSLLTWTVEWSLSAIALHIKLYSSHETILSVLAQRGLPQSLRDQAESTALPDANRRLAEECHLKEDSGLVINRPNQRMGGSGEGEEEFQERELEDPIEGEEEEGMSYQRELLQLARRTGGKLPVQPYSFREERPVAVVKEFNPEFDSYKTGPTVEMLVEAHRELCLAFHFDPPIARWSTIGDRFRDHGYRRTEGGFHQFFLNNPSPDEQLEHFFPLPPKGVLDEWRKRKEAANVEAQEVAEGDWVGHRLPEAAITGNDLEGLDSQEDGGTSGRGGGPEKGMMTYITGKTSSGKHIRLDIKQVQEGSINLHIMPFKGERAPIKTHNHAYDKCRIWKRTKKRCLPGGSIIQPPQHTLAHFGRNAGSAEVYVVFPRMKHKYPLRKGSETKVPSEVETFWLENVVYKAVKGLKQMGIKPYTDWVLEDTVFKHGGLQDHAIPCVPEHLDKILEGIRGILKENEEDESYSRFGSLFFVLQKIMGIKVSTSLDEDWGGLWKKL</sequence>
<reference evidence="2" key="2">
    <citation type="submission" date="2020-11" db="EMBL/GenBank/DDBJ databases">
        <authorList>
            <consortium name="DOE Joint Genome Institute"/>
            <person name="Kuo A."/>
            <person name="Miyauchi S."/>
            <person name="Kiss E."/>
            <person name="Drula E."/>
            <person name="Kohler A."/>
            <person name="Sanchez-Garcia M."/>
            <person name="Andreopoulos B."/>
            <person name="Barry K.W."/>
            <person name="Bonito G."/>
            <person name="Buee M."/>
            <person name="Carver A."/>
            <person name="Chen C."/>
            <person name="Cichocki N."/>
            <person name="Clum A."/>
            <person name="Culley D."/>
            <person name="Crous P.W."/>
            <person name="Fauchery L."/>
            <person name="Girlanda M."/>
            <person name="Hayes R."/>
            <person name="Keri Z."/>
            <person name="Labutti K."/>
            <person name="Lipzen A."/>
            <person name="Lombard V."/>
            <person name="Magnuson J."/>
            <person name="Maillard F."/>
            <person name="Morin E."/>
            <person name="Murat C."/>
            <person name="Nolan M."/>
            <person name="Ohm R."/>
            <person name="Pangilinan J."/>
            <person name="Pereira M."/>
            <person name="Perotto S."/>
            <person name="Peter M."/>
            <person name="Riley R."/>
            <person name="Sitrit Y."/>
            <person name="Stielow B."/>
            <person name="Szollosi G."/>
            <person name="Zifcakova L."/>
            <person name="Stursova M."/>
            <person name="Spatafora J.W."/>
            <person name="Tedersoo L."/>
            <person name="Vaario L.-M."/>
            <person name="Yamada A."/>
            <person name="Yan M."/>
            <person name="Wang P."/>
            <person name="Xu J."/>
            <person name="Bruns T."/>
            <person name="Baldrian P."/>
            <person name="Vilgalys R."/>
            <person name="Henrissat B."/>
            <person name="Grigoriev I.V."/>
            <person name="Hibbett D."/>
            <person name="Nagy L.G."/>
            <person name="Martin F.M."/>
        </authorList>
    </citation>
    <scope>NUCLEOTIDE SEQUENCE</scope>
    <source>
        <strain evidence="2">UH-Tt-Lm1</strain>
    </source>
</reference>
<feature type="compositionally biased region" description="Polar residues" evidence="1">
    <location>
        <begin position="88"/>
        <end position="99"/>
    </location>
</feature>
<evidence type="ECO:0000313" key="2">
    <source>
        <dbReference type="EMBL" id="KAF9779913.1"/>
    </source>
</evidence>
<dbReference type="OrthoDB" id="10647606at2759"/>
<keyword evidence="3" id="KW-1185">Reference proteome</keyword>
<feature type="region of interest" description="Disordered" evidence="1">
    <location>
        <begin position="1"/>
        <end position="173"/>
    </location>
</feature>
<protein>
    <submittedName>
        <fullName evidence="2">Uncharacterized protein</fullName>
    </submittedName>
</protein>
<reference evidence="2" key="1">
    <citation type="journal article" date="2020" name="Nat. Commun.">
        <title>Large-scale genome sequencing of mycorrhizal fungi provides insights into the early evolution of symbiotic traits.</title>
        <authorList>
            <person name="Miyauchi S."/>
            <person name="Kiss E."/>
            <person name="Kuo A."/>
            <person name="Drula E."/>
            <person name="Kohler A."/>
            <person name="Sanchez-Garcia M."/>
            <person name="Morin E."/>
            <person name="Andreopoulos B."/>
            <person name="Barry K.W."/>
            <person name="Bonito G."/>
            <person name="Buee M."/>
            <person name="Carver A."/>
            <person name="Chen C."/>
            <person name="Cichocki N."/>
            <person name="Clum A."/>
            <person name="Culley D."/>
            <person name="Crous P.W."/>
            <person name="Fauchery L."/>
            <person name="Girlanda M."/>
            <person name="Hayes R.D."/>
            <person name="Keri Z."/>
            <person name="LaButti K."/>
            <person name="Lipzen A."/>
            <person name="Lombard V."/>
            <person name="Magnuson J."/>
            <person name="Maillard F."/>
            <person name="Murat C."/>
            <person name="Nolan M."/>
            <person name="Ohm R.A."/>
            <person name="Pangilinan J."/>
            <person name="Pereira M.F."/>
            <person name="Perotto S."/>
            <person name="Peter M."/>
            <person name="Pfister S."/>
            <person name="Riley R."/>
            <person name="Sitrit Y."/>
            <person name="Stielow J.B."/>
            <person name="Szollosi G."/>
            <person name="Zifcakova L."/>
            <person name="Stursova M."/>
            <person name="Spatafora J.W."/>
            <person name="Tedersoo L."/>
            <person name="Vaario L.M."/>
            <person name="Yamada A."/>
            <person name="Yan M."/>
            <person name="Wang P."/>
            <person name="Xu J."/>
            <person name="Bruns T."/>
            <person name="Baldrian P."/>
            <person name="Vilgalys R."/>
            <person name="Dunand C."/>
            <person name="Henrissat B."/>
            <person name="Grigoriev I.V."/>
            <person name="Hibbett D."/>
            <person name="Nagy L.G."/>
            <person name="Martin F.M."/>
        </authorList>
    </citation>
    <scope>NUCLEOTIDE SEQUENCE</scope>
    <source>
        <strain evidence="2">UH-Tt-Lm1</strain>
    </source>
</reference>
<feature type="non-terminal residue" evidence="2">
    <location>
        <position position="832"/>
    </location>
</feature>
<feature type="region of interest" description="Disordered" evidence="1">
    <location>
        <begin position="407"/>
        <end position="438"/>
    </location>
</feature>
<evidence type="ECO:0000256" key="1">
    <source>
        <dbReference type="SAM" id="MobiDB-lite"/>
    </source>
</evidence>
<feature type="compositionally biased region" description="Acidic residues" evidence="1">
    <location>
        <begin position="419"/>
        <end position="438"/>
    </location>
</feature>
<comment type="caution">
    <text evidence="2">The sequence shown here is derived from an EMBL/GenBank/DDBJ whole genome shotgun (WGS) entry which is preliminary data.</text>
</comment>
<feature type="compositionally biased region" description="Polar residues" evidence="1">
    <location>
        <begin position="43"/>
        <end position="52"/>
    </location>
</feature>
<organism evidence="2 3">
    <name type="scientific">Thelephora terrestris</name>
    <dbReference type="NCBI Taxonomy" id="56493"/>
    <lineage>
        <taxon>Eukaryota</taxon>
        <taxon>Fungi</taxon>
        <taxon>Dikarya</taxon>
        <taxon>Basidiomycota</taxon>
        <taxon>Agaricomycotina</taxon>
        <taxon>Agaricomycetes</taxon>
        <taxon>Thelephorales</taxon>
        <taxon>Thelephoraceae</taxon>
        <taxon>Thelephora</taxon>
    </lineage>
</organism>
<proteinExistence type="predicted"/>
<gene>
    <name evidence="2" type="ORF">BJ322DRAFT_1167208</name>
</gene>
<dbReference type="EMBL" id="WIUZ02000018">
    <property type="protein sequence ID" value="KAF9779913.1"/>
    <property type="molecule type" value="Genomic_DNA"/>
</dbReference>
<dbReference type="AlphaFoldDB" id="A0A9P6L256"/>
<evidence type="ECO:0000313" key="3">
    <source>
        <dbReference type="Proteomes" id="UP000736335"/>
    </source>
</evidence>
<dbReference type="Proteomes" id="UP000736335">
    <property type="component" value="Unassembled WGS sequence"/>
</dbReference>